<dbReference type="EMBL" id="MBTG01000066">
    <property type="protein sequence ID" value="OPH47179.1"/>
    <property type="molecule type" value="Genomic_DNA"/>
</dbReference>
<evidence type="ECO:0000256" key="2">
    <source>
        <dbReference type="SAM" id="SignalP"/>
    </source>
</evidence>
<feature type="region of interest" description="Disordered" evidence="1">
    <location>
        <begin position="406"/>
        <end position="439"/>
    </location>
</feature>
<feature type="signal peptide" evidence="2">
    <location>
        <begin position="1"/>
        <end position="34"/>
    </location>
</feature>
<gene>
    <name evidence="3" type="ORF">BC351_11790</name>
</gene>
<evidence type="ECO:0000313" key="3">
    <source>
        <dbReference type="EMBL" id="OPH47179.1"/>
    </source>
</evidence>
<keyword evidence="4" id="KW-1185">Reference proteome</keyword>
<dbReference type="STRING" id="1469647.BC351_11790"/>
<protein>
    <recommendedName>
        <fullName evidence="5">DUF4352 domain-containing protein</fullName>
    </recommendedName>
</protein>
<dbReference type="RefSeq" id="WP_079420894.1">
    <property type="nucleotide sequence ID" value="NZ_MBTG01000066.1"/>
</dbReference>
<evidence type="ECO:0000313" key="4">
    <source>
        <dbReference type="Proteomes" id="UP000190626"/>
    </source>
</evidence>
<sequence length="717" mass="76432">MIQQRKMKRLLSRSALMLTAASFLTLPLATSAFAGKEGVFLNDSVYFTLDKVALSAGADNSSLRFSLGLNNNSVTPVDFNNYGVKVIDANGVSYTAKLTEKVTARVKGGETGTFKFTSEIPANLAPGQLKVDIFEWNYNKMHDIGALSVDAVLTETGQSVQQQAVINLQEIDATLSDNALVTAQLGNSYKVYKDGAWIVYTDLVLENLSDATLKLPDGLEYNYQDSKGLTYNAQFAKGAGQSLLPQQPIKATLQTAVPASLDTSSLTLLFSPKGKVKTTVLGSLNTAKSFVIGKIGTNAEYPNTDEKGLTISTSWAAASKQSDGLHLQGNVTLTNKSEGVVAIPNLSAEFQALRGSVAVLANDNSVRTTYLAPNEATTFRFTGILPAGLTTDALQLVVLEKQEAAGGAAQPGNSSGSGTGSSTGTSTGNTEASTNKQAATLPVSVTTLAGAGSGGEVSSYSAAEDYTLGTPFKFTASNLIDSNIDVSLVEMGMSENADFGFKTIVAKYKLTNKGTDTLTIPDFQSDLTNVEGYTYSGVRQTMTSKNIAPNTSYVVSYSYLLPGTEKADKLALNLYDANRLAVGSYKTAVQSIPTTGPMSLYPFTINLKDYSVSATYSKDASYAYRLRVDLDVNRQEQVITDANFSSLLFEVVDSEGRLLSSKAMTFTGQQKIMSGVQFIDFGSIKSEQLNTNVTINMYEVIATPNGDAKRLIKSLDM</sequence>
<reference evidence="4" key="1">
    <citation type="submission" date="2016-07" db="EMBL/GenBank/DDBJ databases">
        <authorList>
            <person name="Florea S."/>
            <person name="Webb J.S."/>
            <person name="Jaromczyk J."/>
            <person name="Schardl C.L."/>
        </authorList>
    </citation>
    <scope>NUCLEOTIDE SEQUENCE [LARGE SCALE GENOMIC DNA]</scope>
    <source>
        <strain evidence="4">CY1</strain>
    </source>
</reference>
<dbReference type="Proteomes" id="UP000190626">
    <property type="component" value="Unassembled WGS sequence"/>
</dbReference>
<keyword evidence="2" id="KW-0732">Signal</keyword>
<dbReference type="AlphaFoldDB" id="A0A1V4H7V3"/>
<feature type="chain" id="PRO_5039077171" description="DUF4352 domain-containing protein" evidence="2">
    <location>
        <begin position="35"/>
        <end position="717"/>
    </location>
</feature>
<organism evidence="3 4">
    <name type="scientific">Paenibacillus ferrarius</name>
    <dbReference type="NCBI Taxonomy" id="1469647"/>
    <lineage>
        <taxon>Bacteria</taxon>
        <taxon>Bacillati</taxon>
        <taxon>Bacillota</taxon>
        <taxon>Bacilli</taxon>
        <taxon>Bacillales</taxon>
        <taxon>Paenibacillaceae</taxon>
        <taxon>Paenibacillus</taxon>
    </lineage>
</organism>
<dbReference type="OrthoDB" id="2545931at2"/>
<evidence type="ECO:0008006" key="5">
    <source>
        <dbReference type="Google" id="ProtNLM"/>
    </source>
</evidence>
<proteinExistence type="predicted"/>
<name>A0A1V4H7V3_9BACL</name>
<comment type="caution">
    <text evidence="3">The sequence shown here is derived from an EMBL/GenBank/DDBJ whole genome shotgun (WGS) entry which is preliminary data.</text>
</comment>
<accession>A0A1V4H7V3</accession>
<evidence type="ECO:0000256" key="1">
    <source>
        <dbReference type="SAM" id="MobiDB-lite"/>
    </source>
</evidence>